<dbReference type="FunFam" id="3.40.50.1820:FF:000161">
    <property type="entry name" value="Epoxide hydrolase"/>
    <property type="match status" value="1"/>
</dbReference>
<dbReference type="EMBL" id="OOIL02000126">
    <property type="protein sequence ID" value="VFQ61058.1"/>
    <property type="molecule type" value="Genomic_DNA"/>
</dbReference>
<name>A0A484K872_9ASTE</name>
<dbReference type="PRINTS" id="PR00412">
    <property type="entry name" value="EPOXHYDRLASE"/>
</dbReference>
<dbReference type="GO" id="GO:0004301">
    <property type="term" value="F:epoxide hydrolase activity"/>
    <property type="evidence" value="ECO:0007669"/>
    <property type="project" value="UniProtKB-EC"/>
</dbReference>
<evidence type="ECO:0000256" key="2">
    <source>
        <dbReference type="ARBA" id="ARBA00013006"/>
    </source>
</evidence>
<dbReference type="Gene3D" id="3.40.50.1820">
    <property type="entry name" value="alpha/beta hydrolase"/>
    <property type="match status" value="1"/>
</dbReference>
<comment type="catalytic activity">
    <reaction evidence="7">
        <text>(24S)-24,25-epoxycucurbitadienol + H2O = (24R)-24,25-dihydroxycucurbitadienol</text>
        <dbReference type="Rhea" id="RHEA:81855"/>
        <dbReference type="ChEBI" id="CHEBI:15377"/>
        <dbReference type="ChEBI" id="CHEBI:229949"/>
        <dbReference type="ChEBI" id="CHEBI:229950"/>
    </reaction>
    <physiologicalReaction direction="left-to-right" evidence="7">
        <dbReference type="Rhea" id="RHEA:81856"/>
    </physiologicalReaction>
</comment>
<accession>A0A484K872</accession>
<keyword evidence="10" id="KW-1185">Reference proteome</keyword>
<evidence type="ECO:0000256" key="1">
    <source>
        <dbReference type="ARBA" id="ARBA00004721"/>
    </source>
</evidence>
<organism evidence="9 10">
    <name type="scientific">Cuscuta campestris</name>
    <dbReference type="NCBI Taxonomy" id="132261"/>
    <lineage>
        <taxon>Eukaryota</taxon>
        <taxon>Viridiplantae</taxon>
        <taxon>Streptophyta</taxon>
        <taxon>Embryophyta</taxon>
        <taxon>Tracheophyta</taxon>
        <taxon>Spermatophyta</taxon>
        <taxon>Magnoliopsida</taxon>
        <taxon>eudicotyledons</taxon>
        <taxon>Gunneridae</taxon>
        <taxon>Pentapetalae</taxon>
        <taxon>asterids</taxon>
        <taxon>lamiids</taxon>
        <taxon>Solanales</taxon>
        <taxon>Convolvulaceae</taxon>
        <taxon>Cuscuteae</taxon>
        <taxon>Cuscuta</taxon>
        <taxon>Cuscuta subgen. Grammica</taxon>
        <taxon>Cuscuta sect. Cleistogrammica</taxon>
    </lineage>
</organism>
<reference evidence="9 10" key="1">
    <citation type="submission" date="2018-04" db="EMBL/GenBank/DDBJ databases">
        <authorList>
            <person name="Vogel A."/>
        </authorList>
    </citation>
    <scope>NUCLEOTIDE SEQUENCE [LARGE SCALE GENOMIC DNA]</scope>
</reference>
<dbReference type="OrthoDB" id="7130006at2759"/>
<keyword evidence="3" id="KW-0378">Hydrolase</keyword>
<evidence type="ECO:0000256" key="6">
    <source>
        <dbReference type="ARBA" id="ARBA00058358"/>
    </source>
</evidence>
<dbReference type="InterPro" id="IPR000073">
    <property type="entry name" value="AB_hydrolase_1"/>
</dbReference>
<evidence type="ECO:0000256" key="3">
    <source>
        <dbReference type="ARBA" id="ARBA00022801"/>
    </source>
</evidence>
<dbReference type="EC" id="3.3.2.10" evidence="2"/>
<comment type="function">
    <text evidence="6">Epoxide hydrolase involved in the biosynthesis of cucurbitacin and mogroside tetracyclic triterpene natural products (e.g. siamenoside I and mogrosides IV, V and VI). Cucurbitacins have cytotoxic properties and exhibit deterrent taste as a defense barrier against herbivores. Mogrosides are nonsugar highly oxygenated compounds used as high-intensity zero-calorie sweeteners; they also possess pharmacological properties such as regulating immunity, lowering blood sugar and lipid levels, protecting the liver, and acting as antioxidants and antitumor agents. Catalyzes the hydrolysis of aromatic epoxide-containing substrates, such as the conversion of 24,25-epoxycucurbitadienol to 24,25-dihydroxycucurbitadienol.</text>
</comment>
<evidence type="ECO:0000259" key="8">
    <source>
        <dbReference type="Pfam" id="PF00561"/>
    </source>
</evidence>
<dbReference type="Proteomes" id="UP000595140">
    <property type="component" value="Unassembled WGS sequence"/>
</dbReference>
<sequence length="327" mass="36615">MEKIAHRTVAVNGINMHVAESGEEGRPLVLLLHGFPELWYSWRHQIRFLAARGYRAVAPDLRGYGGTTGAPNDDPSKFTVFHVVGDLVALLAAVAPGSAEKVFVVGHDWGAIIAWHLCQFRPDRVWALVSLSVHYIPRDPNLSLVDLLRAAYGDDLYICRFQEAGEIEAELAPVGVKECMKNFMAFRKREPYYFPKGKGFSANIKDGSAASPLPPWLPEEDLDYYAAQFEKTGFTGGINYYRALELDWELSAPWCGAKVMVPTKFMVGEEDLVYHIPGAKEYIHNGGFKDQVPLLEDVVVLKGVGHFINQEAPEEVNNLIYNFINKF</sequence>
<proteinExistence type="inferred from homology"/>
<evidence type="ECO:0000256" key="7">
    <source>
        <dbReference type="ARBA" id="ARBA00093212"/>
    </source>
</evidence>
<gene>
    <name evidence="9" type="ORF">CCAM_LOCUS2834</name>
</gene>
<dbReference type="InterPro" id="IPR000639">
    <property type="entry name" value="Epox_hydrolase-like"/>
</dbReference>
<comment type="similarity">
    <text evidence="4">Belongs to the AB hydrolase superfamily. Epoxide hydrolase family.</text>
</comment>
<dbReference type="InterPro" id="IPR029058">
    <property type="entry name" value="AB_hydrolase_fold"/>
</dbReference>
<protein>
    <recommendedName>
        <fullName evidence="2">soluble epoxide hydrolase</fullName>
        <ecNumber evidence="2">3.3.2.10</ecNumber>
    </recommendedName>
</protein>
<comment type="catalytic activity">
    <reaction evidence="5">
        <text>an epoxide + H2O = an ethanediol</text>
        <dbReference type="Rhea" id="RHEA:19037"/>
        <dbReference type="ChEBI" id="CHEBI:15377"/>
        <dbReference type="ChEBI" id="CHEBI:32955"/>
        <dbReference type="ChEBI" id="CHEBI:140594"/>
        <dbReference type="EC" id="3.3.2.10"/>
    </reaction>
    <physiologicalReaction direction="left-to-right" evidence="5">
        <dbReference type="Rhea" id="RHEA:19038"/>
    </physiologicalReaction>
</comment>
<dbReference type="SUPFAM" id="SSF53474">
    <property type="entry name" value="alpha/beta-Hydrolases"/>
    <property type="match status" value="1"/>
</dbReference>
<dbReference type="Pfam" id="PF00561">
    <property type="entry name" value="Abhydrolase_1"/>
    <property type="match status" value="1"/>
</dbReference>
<dbReference type="PANTHER" id="PTHR43329">
    <property type="entry name" value="EPOXIDE HYDROLASE"/>
    <property type="match status" value="1"/>
</dbReference>
<dbReference type="AlphaFoldDB" id="A0A484K872"/>
<feature type="domain" description="AB hydrolase-1" evidence="8">
    <location>
        <begin position="27"/>
        <end position="141"/>
    </location>
</feature>
<evidence type="ECO:0000256" key="4">
    <source>
        <dbReference type="ARBA" id="ARBA00038334"/>
    </source>
</evidence>
<evidence type="ECO:0000313" key="10">
    <source>
        <dbReference type="Proteomes" id="UP000595140"/>
    </source>
</evidence>
<evidence type="ECO:0000313" key="9">
    <source>
        <dbReference type="EMBL" id="VFQ61058.1"/>
    </source>
</evidence>
<evidence type="ECO:0000256" key="5">
    <source>
        <dbReference type="ARBA" id="ARBA00051067"/>
    </source>
</evidence>
<comment type="pathway">
    <text evidence="1">Secondary metabolite biosynthesis; terpenoid biosynthesis.</text>
</comment>